<dbReference type="PROSITE" id="PS51257">
    <property type="entry name" value="PROKAR_LIPOPROTEIN"/>
    <property type="match status" value="1"/>
</dbReference>
<evidence type="ECO:0000313" key="2">
    <source>
        <dbReference type="EMBL" id="MBW7466813.1"/>
    </source>
</evidence>
<feature type="signal peptide" evidence="1">
    <location>
        <begin position="1"/>
        <end position="22"/>
    </location>
</feature>
<keyword evidence="1" id="KW-0732">Signal</keyword>
<name>A0ABS7CSP7_9BACT</name>
<evidence type="ECO:0000313" key="3">
    <source>
        <dbReference type="Proteomes" id="UP000813018"/>
    </source>
</evidence>
<protein>
    <recommendedName>
        <fullName evidence="4">Lipocalin-like domain-containing protein</fullName>
    </recommendedName>
</protein>
<gene>
    <name evidence="2" type="ORF">K0O23_07015</name>
</gene>
<dbReference type="Proteomes" id="UP000813018">
    <property type="component" value="Unassembled WGS sequence"/>
</dbReference>
<comment type="caution">
    <text evidence="2">The sequence shown here is derived from an EMBL/GenBank/DDBJ whole genome shotgun (WGS) entry which is preliminary data.</text>
</comment>
<evidence type="ECO:0008006" key="4">
    <source>
        <dbReference type="Google" id="ProtNLM"/>
    </source>
</evidence>
<evidence type="ECO:0000256" key="1">
    <source>
        <dbReference type="SAM" id="SignalP"/>
    </source>
</evidence>
<proteinExistence type="predicted"/>
<sequence>MPKSRLLPLLLLLLTVAFTSCDKDKDEDPAPTNTDFLTAGTWKGFGIYYAGQNLTNEFAEDGYDMTKYSLRFEKNGNFTETYDGSSSPGKWEFANNEKTILLNKGTSDEFPLTVNKLDAQELYIEYTIEFDGDEYILEERFKLN</sequence>
<dbReference type="RefSeq" id="WP_219876691.1">
    <property type="nucleotide sequence ID" value="NZ_JAHYXK010000004.1"/>
</dbReference>
<keyword evidence="3" id="KW-1185">Reference proteome</keyword>
<organism evidence="2 3">
    <name type="scientific">Pontibacter aydingkolensis</name>
    <dbReference type="NCBI Taxonomy" id="1911536"/>
    <lineage>
        <taxon>Bacteria</taxon>
        <taxon>Pseudomonadati</taxon>
        <taxon>Bacteroidota</taxon>
        <taxon>Cytophagia</taxon>
        <taxon>Cytophagales</taxon>
        <taxon>Hymenobacteraceae</taxon>
        <taxon>Pontibacter</taxon>
    </lineage>
</organism>
<feature type="chain" id="PRO_5047173529" description="Lipocalin-like domain-containing protein" evidence="1">
    <location>
        <begin position="23"/>
        <end position="144"/>
    </location>
</feature>
<dbReference type="EMBL" id="JAHYXK010000004">
    <property type="protein sequence ID" value="MBW7466813.1"/>
    <property type="molecule type" value="Genomic_DNA"/>
</dbReference>
<accession>A0ABS7CSP7</accession>
<reference evidence="2 3" key="1">
    <citation type="journal article" date="2016" name="Int. J. Syst. Evol. Microbiol.">
        <title>Pontibacter aydingkolensis sp. nov., isolated from soil of a salt lake.</title>
        <authorList>
            <person name="Osman G."/>
            <person name="Zhang T."/>
            <person name="Lou K."/>
            <person name="Gao Y."/>
            <person name="Chang W."/>
            <person name="Lin Q."/>
            <person name="Yang H.M."/>
            <person name="Huo X.D."/>
            <person name="Wang N."/>
        </authorList>
    </citation>
    <scope>NUCLEOTIDE SEQUENCE [LARGE SCALE GENOMIC DNA]</scope>
    <source>
        <strain evidence="2 3">KACC 19255</strain>
    </source>
</reference>